<dbReference type="InParanoid" id="A0A7M7HLK1"/>
<feature type="compositionally biased region" description="Basic and acidic residues" evidence="1">
    <location>
        <begin position="99"/>
        <end position="111"/>
    </location>
</feature>
<dbReference type="AlphaFoldDB" id="A0A7M7HLK1"/>
<dbReference type="EnsemblMetazoa" id="XM_011677335">
    <property type="protein sequence ID" value="XP_011675637"/>
    <property type="gene ID" value="LOC105443763"/>
</dbReference>
<feature type="region of interest" description="Disordered" evidence="1">
    <location>
        <begin position="1"/>
        <end position="75"/>
    </location>
</feature>
<evidence type="ECO:0000259" key="2">
    <source>
        <dbReference type="Pfam" id="PF13843"/>
    </source>
</evidence>
<evidence type="ECO:0000313" key="3">
    <source>
        <dbReference type="EnsemblMetazoa" id="XP_011675637"/>
    </source>
</evidence>
<feature type="domain" description="PiggyBac transposable element-derived protein" evidence="2">
    <location>
        <begin position="148"/>
        <end position="496"/>
    </location>
</feature>
<dbReference type="Pfam" id="PF13843">
    <property type="entry name" value="DDE_Tnp_1_7"/>
    <property type="match status" value="1"/>
</dbReference>
<dbReference type="GeneID" id="105443763"/>
<dbReference type="Proteomes" id="UP000007110">
    <property type="component" value="Unassembled WGS sequence"/>
</dbReference>
<feature type="region of interest" description="Disordered" evidence="1">
    <location>
        <begin position="90"/>
        <end position="111"/>
    </location>
</feature>
<dbReference type="KEGG" id="spu:105443763"/>
<dbReference type="PANTHER" id="PTHR46599:SF3">
    <property type="entry name" value="PIGGYBAC TRANSPOSABLE ELEMENT-DERIVED PROTEIN 4"/>
    <property type="match status" value="1"/>
</dbReference>
<reference evidence="3" key="2">
    <citation type="submission" date="2021-01" db="UniProtKB">
        <authorList>
            <consortium name="EnsemblMetazoa"/>
        </authorList>
    </citation>
    <scope>IDENTIFICATION</scope>
</reference>
<dbReference type="OMA" id="TETEICF"/>
<keyword evidence="4" id="KW-1185">Reference proteome</keyword>
<proteinExistence type="predicted"/>
<evidence type="ECO:0000256" key="1">
    <source>
        <dbReference type="SAM" id="MobiDB-lite"/>
    </source>
</evidence>
<sequence>MPPHRKKRACFIDPDLVREMVMADSDSEAPQETDSDHGDSDSDSDFDSGPTRKVPRTEAPGVSDFEFAPDAAVPEPELDRDIDEDFMHDSDSEVEDEVEHQANHNPEPARHEVDDDWISMGEEEWAPSWQNPYNEEPKLLFDANHFKPVDFFYRFFPEDLFTMLAEQTNLYARQTIQRLGVLQQHSRLNKWTETTADEMKVFTALQISMGLVTKPAIHMYWEENWLIGTPGFSKVMSRNRYQLINSLLHFVDNEDRVPRGQPGHNVLFKVQPIIDRVRPTYQEAFAPGRDLSVDESLAAFKGRLSFKQYLPMKPTKWGIKFWVVTDSSCGFCLDWSVYTGKNDQQDRGGDGLSTRVVKDLTRRYAGSGRHVYMDNFYSSPELYEFLHNENLGACGTVRLSRRGIPPIMREASQQARKGEPPKFFRKGDLMGVTWHDTKRVSVLSTIHGTGCTHKEIRDKQSETGRRQVQKPIAVEGYNKAMGGVDLLDQRMAYYKYPTST</sequence>
<name>A0A7M7HLK1_STRPU</name>
<evidence type="ECO:0000313" key="4">
    <source>
        <dbReference type="Proteomes" id="UP000007110"/>
    </source>
</evidence>
<dbReference type="PANTHER" id="PTHR46599">
    <property type="entry name" value="PIGGYBAC TRANSPOSABLE ELEMENT-DERIVED PROTEIN 4"/>
    <property type="match status" value="1"/>
</dbReference>
<dbReference type="RefSeq" id="XP_011675637.2">
    <property type="nucleotide sequence ID" value="XM_011677335.2"/>
</dbReference>
<accession>A0A7M7HLK1</accession>
<reference evidence="4" key="1">
    <citation type="submission" date="2015-02" db="EMBL/GenBank/DDBJ databases">
        <title>Genome sequencing for Strongylocentrotus purpuratus.</title>
        <authorList>
            <person name="Murali S."/>
            <person name="Liu Y."/>
            <person name="Vee V."/>
            <person name="English A."/>
            <person name="Wang M."/>
            <person name="Skinner E."/>
            <person name="Han Y."/>
            <person name="Muzny D.M."/>
            <person name="Worley K.C."/>
            <person name="Gibbs R.A."/>
        </authorList>
    </citation>
    <scope>NUCLEOTIDE SEQUENCE</scope>
</reference>
<dbReference type="OrthoDB" id="6435348at2759"/>
<dbReference type="InterPro" id="IPR029526">
    <property type="entry name" value="PGBD"/>
</dbReference>
<organism evidence="3 4">
    <name type="scientific">Strongylocentrotus purpuratus</name>
    <name type="common">Purple sea urchin</name>
    <dbReference type="NCBI Taxonomy" id="7668"/>
    <lineage>
        <taxon>Eukaryota</taxon>
        <taxon>Metazoa</taxon>
        <taxon>Echinodermata</taxon>
        <taxon>Eleutherozoa</taxon>
        <taxon>Echinozoa</taxon>
        <taxon>Echinoidea</taxon>
        <taxon>Euechinoidea</taxon>
        <taxon>Echinacea</taxon>
        <taxon>Camarodonta</taxon>
        <taxon>Echinidea</taxon>
        <taxon>Strongylocentrotidae</taxon>
        <taxon>Strongylocentrotus</taxon>
    </lineage>
</organism>
<protein>
    <recommendedName>
        <fullName evidence="2">PiggyBac transposable element-derived protein domain-containing protein</fullName>
    </recommendedName>
</protein>